<name>A0A669Q7S1_PHACC</name>
<dbReference type="OMA" id="DGRIWPF"/>
<evidence type="ECO:0000313" key="3">
    <source>
        <dbReference type="Ensembl" id="ENSPCLP00000016634.1"/>
    </source>
</evidence>
<sequence length="184" mass="20079">LQSKKIFFFFLLNIGYFDNLEANSRNVTNGVTLPTKTSNDQFLGITHLNEVQATIIGNKGCYFFAILDELDSHTLPDSRIGLFTAQGHAHFLQDDPLGVGRAAERVGLQRRAQVSLLVLLVVPLLVATVAAQLASGAETTALPCGKRDGKMRRRSEAQPPHRRPATRCEMAAPLPRTTAAWSGP</sequence>
<organism evidence="3 4">
    <name type="scientific">Phasianus colchicus</name>
    <name type="common">Common pheasant</name>
    <dbReference type="NCBI Taxonomy" id="9054"/>
    <lineage>
        <taxon>Eukaryota</taxon>
        <taxon>Metazoa</taxon>
        <taxon>Chordata</taxon>
        <taxon>Craniata</taxon>
        <taxon>Vertebrata</taxon>
        <taxon>Euteleostomi</taxon>
        <taxon>Archelosauria</taxon>
        <taxon>Archosauria</taxon>
        <taxon>Dinosauria</taxon>
        <taxon>Saurischia</taxon>
        <taxon>Theropoda</taxon>
        <taxon>Coelurosauria</taxon>
        <taxon>Aves</taxon>
        <taxon>Neognathae</taxon>
        <taxon>Galloanserae</taxon>
        <taxon>Galliformes</taxon>
        <taxon>Phasianidae</taxon>
        <taxon>Phasianinae</taxon>
        <taxon>Phasianus</taxon>
    </lineage>
</organism>
<reference evidence="3" key="2">
    <citation type="submission" date="2025-09" db="UniProtKB">
        <authorList>
            <consortium name="Ensembl"/>
        </authorList>
    </citation>
    <scope>IDENTIFICATION</scope>
</reference>
<evidence type="ECO:0000256" key="1">
    <source>
        <dbReference type="SAM" id="MobiDB-lite"/>
    </source>
</evidence>
<accession>A0A669Q7S1</accession>
<evidence type="ECO:0008006" key="5">
    <source>
        <dbReference type="Google" id="ProtNLM"/>
    </source>
</evidence>
<reference evidence="3" key="1">
    <citation type="submission" date="2025-08" db="UniProtKB">
        <authorList>
            <consortium name="Ensembl"/>
        </authorList>
    </citation>
    <scope>IDENTIFICATION</scope>
</reference>
<dbReference type="Ensembl" id="ENSPCLT00000022018.1">
    <property type="protein sequence ID" value="ENSPCLP00000016634.1"/>
    <property type="gene ID" value="ENSPCLG00000013653.1"/>
</dbReference>
<feature type="region of interest" description="Disordered" evidence="1">
    <location>
        <begin position="141"/>
        <end position="167"/>
    </location>
</feature>
<feature type="signal peptide" evidence="2">
    <location>
        <begin position="1"/>
        <end position="22"/>
    </location>
</feature>
<keyword evidence="2" id="KW-0732">Signal</keyword>
<evidence type="ECO:0000256" key="2">
    <source>
        <dbReference type="SAM" id="SignalP"/>
    </source>
</evidence>
<dbReference type="Proteomes" id="UP000472261">
    <property type="component" value="Unplaced"/>
</dbReference>
<keyword evidence="4" id="KW-1185">Reference proteome</keyword>
<feature type="chain" id="PRO_5025492884" description="Dirigent protein" evidence="2">
    <location>
        <begin position="23"/>
        <end position="184"/>
    </location>
</feature>
<proteinExistence type="predicted"/>
<protein>
    <recommendedName>
        <fullName evidence="5">Dirigent protein</fullName>
    </recommendedName>
</protein>
<dbReference type="AlphaFoldDB" id="A0A669Q7S1"/>
<evidence type="ECO:0000313" key="4">
    <source>
        <dbReference type="Proteomes" id="UP000472261"/>
    </source>
</evidence>